<dbReference type="PANTHER" id="PTHR43780">
    <property type="entry name" value="1-AMINOCYCLOPROPANE-1-CARBOXYLATE DEAMINASE-RELATED"/>
    <property type="match status" value="1"/>
</dbReference>
<evidence type="ECO:0000256" key="2">
    <source>
        <dbReference type="ARBA" id="ARBA00008639"/>
    </source>
</evidence>
<keyword evidence="3 5" id="KW-0663">Pyridoxal phosphate</keyword>
<dbReference type="GO" id="GO:0019148">
    <property type="term" value="F:D-cysteine desulfhydrase activity"/>
    <property type="evidence" value="ECO:0007669"/>
    <property type="project" value="TreeGrafter"/>
</dbReference>
<feature type="modified residue" description="N6-(pyridoxal phosphate)lysine" evidence="5">
    <location>
        <position position="58"/>
    </location>
</feature>
<evidence type="ECO:0000256" key="4">
    <source>
        <dbReference type="PIRSR" id="PIRSR006278-1"/>
    </source>
</evidence>
<comment type="cofactor">
    <cofactor evidence="1">
        <name>pyridoxal 5'-phosphate</name>
        <dbReference type="ChEBI" id="CHEBI:597326"/>
    </cofactor>
</comment>
<evidence type="ECO:0000256" key="3">
    <source>
        <dbReference type="ARBA" id="ARBA00022898"/>
    </source>
</evidence>
<dbReference type="InterPro" id="IPR036052">
    <property type="entry name" value="TrpB-like_PALP_sf"/>
</dbReference>
<evidence type="ECO:0000313" key="7">
    <source>
        <dbReference type="EMBL" id="SEG28192.1"/>
    </source>
</evidence>
<feature type="domain" description="Tryptophan synthase beta chain-like PALP" evidence="6">
    <location>
        <begin position="21"/>
        <end position="328"/>
    </location>
</feature>
<dbReference type="Gene3D" id="3.40.50.1100">
    <property type="match status" value="2"/>
</dbReference>
<dbReference type="InterPro" id="IPR001926">
    <property type="entry name" value="TrpB-like_PALP"/>
</dbReference>
<dbReference type="InterPro" id="IPR027278">
    <property type="entry name" value="ACCD_DCysDesulf"/>
</dbReference>
<reference evidence="8" key="1">
    <citation type="submission" date="2016-10" db="EMBL/GenBank/DDBJ databases">
        <authorList>
            <person name="Varghese N."/>
            <person name="Submissions S."/>
        </authorList>
    </citation>
    <scope>NUCLEOTIDE SEQUENCE [LARGE SCALE GENOMIC DNA]</scope>
    <source>
        <strain evidence="8">DSM 22361</strain>
    </source>
</reference>
<dbReference type="Proteomes" id="UP000236731">
    <property type="component" value="Unassembled WGS sequence"/>
</dbReference>
<keyword evidence="8" id="KW-1185">Reference proteome</keyword>
<dbReference type="SUPFAM" id="SSF53686">
    <property type="entry name" value="Tryptophan synthase beta subunit-like PLP-dependent enzymes"/>
    <property type="match status" value="1"/>
</dbReference>
<dbReference type="PANTHER" id="PTHR43780:SF2">
    <property type="entry name" value="1-AMINOCYCLOPROPANE-1-CARBOXYLATE DEAMINASE-RELATED"/>
    <property type="match status" value="1"/>
</dbReference>
<proteinExistence type="inferred from homology"/>
<dbReference type="RefSeq" id="WP_103906320.1">
    <property type="nucleotide sequence ID" value="NZ_CP049246.1"/>
</dbReference>
<evidence type="ECO:0000259" key="6">
    <source>
        <dbReference type="Pfam" id="PF00291"/>
    </source>
</evidence>
<dbReference type="NCBIfam" id="TIGR01275">
    <property type="entry name" value="ACC_deam_rel"/>
    <property type="match status" value="1"/>
</dbReference>
<gene>
    <name evidence="7" type="ORF">SAMN05421877_106148</name>
</gene>
<dbReference type="InterPro" id="IPR005966">
    <property type="entry name" value="D-Cys_desShydrase"/>
</dbReference>
<feature type="active site" description="Nucleophile" evidence="4">
    <location>
        <position position="85"/>
    </location>
</feature>
<evidence type="ECO:0000256" key="1">
    <source>
        <dbReference type="ARBA" id="ARBA00001933"/>
    </source>
</evidence>
<dbReference type="EMBL" id="FNUT01000006">
    <property type="protein sequence ID" value="SEG28192.1"/>
    <property type="molecule type" value="Genomic_DNA"/>
</dbReference>
<accession>A0A1H5YWM8</accession>
<evidence type="ECO:0000256" key="5">
    <source>
        <dbReference type="PIRSR" id="PIRSR006278-2"/>
    </source>
</evidence>
<dbReference type="PIRSF" id="PIRSF006278">
    <property type="entry name" value="ACCD_DCysDesulf"/>
    <property type="match status" value="1"/>
</dbReference>
<comment type="similarity">
    <text evidence="2">Belongs to the ACC deaminase/D-cysteine desulfhydrase family.</text>
</comment>
<dbReference type="Pfam" id="PF00291">
    <property type="entry name" value="PALP"/>
    <property type="match status" value="1"/>
</dbReference>
<protein>
    <submittedName>
        <fullName evidence="7">D-cysteine desulfhydrase</fullName>
    </submittedName>
</protein>
<dbReference type="OrthoDB" id="9801249at2"/>
<evidence type="ECO:0000313" key="8">
    <source>
        <dbReference type="Proteomes" id="UP000236731"/>
    </source>
</evidence>
<dbReference type="AlphaFoldDB" id="A0A1H5YWM8"/>
<name>A0A1H5YWM8_9SPHI</name>
<organism evidence="7 8">
    <name type="scientific">Sphingobacterium lactis</name>
    <dbReference type="NCBI Taxonomy" id="797291"/>
    <lineage>
        <taxon>Bacteria</taxon>
        <taxon>Pseudomonadati</taxon>
        <taxon>Bacteroidota</taxon>
        <taxon>Sphingobacteriia</taxon>
        <taxon>Sphingobacteriales</taxon>
        <taxon>Sphingobacteriaceae</taxon>
        <taxon>Sphingobacterium</taxon>
    </lineage>
</organism>
<sequence length="340" mass="37223">MKTISAFDSHMEQVGYGRLSLLQQVSPLVHLRQLSKRIGTDIYMKRDDLTDLGLGGNKLRKLEYLLAEAKKQGANRIITVGARQSNHARLTAVAARMAGFTVDLVLKNAVPQDTEDYQLNGNIVLDNIVDARIYEIPNDGTASAYISSLIKHYEEAGDRVYFIPVGGSNKVGGFGYARAAYEIVEQCRFLDLDFTKIALATGSGGTHAGLLAGYHLQDRADVRIQTYNVQIDREPLLTETQTIYQQILAEFAAGSKTDMGSIQVSNAYVGEQYGIPSPETLETIKLLAQTEGIFLDPVYTGKAFAGMLGDIKKGLFTAGEPILFIHTGGIPGIFAYSNWF</sequence>